<dbReference type="AlphaFoldDB" id="A0A8X6JAV5"/>
<reference evidence="1" key="1">
    <citation type="submission" date="2020-07" db="EMBL/GenBank/DDBJ databases">
        <title>Multicomponent nature underlies the extraordinary mechanical properties of spider dragline silk.</title>
        <authorList>
            <person name="Kono N."/>
            <person name="Nakamura H."/>
            <person name="Mori M."/>
            <person name="Yoshida Y."/>
            <person name="Ohtoshi R."/>
            <person name="Malay A.D."/>
            <person name="Moran D.A.P."/>
            <person name="Tomita M."/>
            <person name="Numata K."/>
            <person name="Arakawa K."/>
        </authorList>
    </citation>
    <scope>NUCLEOTIDE SEQUENCE</scope>
</reference>
<keyword evidence="2" id="KW-1185">Reference proteome</keyword>
<evidence type="ECO:0000313" key="1">
    <source>
        <dbReference type="EMBL" id="GFR28020.1"/>
    </source>
</evidence>
<dbReference type="EMBL" id="BMAO01009014">
    <property type="protein sequence ID" value="GFR28020.1"/>
    <property type="molecule type" value="Genomic_DNA"/>
</dbReference>
<protein>
    <submittedName>
        <fullName evidence="1">Uncharacterized protein</fullName>
    </submittedName>
</protein>
<sequence length="94" mass="10845">MVKAFVCLPSKLLPWNTFKSSDRQKRTFAYHSNLKIAVTSPVLFKGHGNKSRFFWVSFPLEIVSEKLSEKLLCGVEYLLTKPEVILWGTIEKLK</sequence>
<proteinExistence type="predicted"/>
<name>A0A8X6JAV5_TRICU</name>
<accession>A0A8X6JAV5</accession>
<evidence type="ECO:0000313" key="2">
    <source>
        <dbReference type="Proteomes" id="UP000887116"/>
    </source>
</evidence>
<comment type="caution">
    <text evidence="1">The sequence shown here is derived from an EMBL/GenBank/DDBJ whole genome shotgun (WGS) entry which is preliminary data.</text>
</comment>
<dbReference type="Proteomes" id="UP000887116">
    <property type="component" value="Unassembled WGS sequence"/>
</dbReference>
<gene>
    <name evidence="1" type="ORF">TNCT_528141</name>
</gene>
<organism evidence="1 2">
    <name type="scientific">Trichonephila clavata</name>
    <name type="common">Joro spider</name>
    <name type="synonym">Nephila clavata</name>
    <dbReference type="NCBI Taxonomy" id="2740835"/>
    <lineage>
        <taxon>Eukaryota</taxon>
        <taxon>Metazoa</taxon>
        <taxon>Ecdysozoa</taxon>
        <taxon>Arthropoda</taxon>
        <taxon>Chelicerata</taxon>
        <taxon>Arachnida</taxon>
        <taxon>Araneae</taxon>
        <taxon>Araneomorphae</taxon>
        <taxon>Entelegynae</taxon>
        <taxon>Araneoidea</taxon>
        <taxon>Nephilidae</taxon>
        <taxon>Trichonephila</taxon>
    </lineage>
</organism>